<dbReference type="Proteomes" id="UP001146793">
    <property type="component" value="Unassembled WGS sequence"/>
</dbReference>
<name>A0AAV7YEV1_9EUKA</name>
<organism evidence="1 2">
    <name type="scientific">Anaeramoeba flamelloides</name>
    <dbReference type="NCBI Taxonomy" id="1746091"/>
    <lineage>
        <taxon>Eukaryota</taxon>
        <taxon>Metamonada</taxon>
        <taxon>Anaeramoebidae</taxon>
        <taxon>Anaeramoeba</taxon>
    </lineage>
</organism>
<evidence type="ECO:0000313" key="1">
    <source>
        <dbReference type="EMBL" id="KAJ3428352.1"/>
    </source>
</evidence>
<gene>
    <name evidence="1" type="ORF">M0812_25985</name>
</gene>
<protein>
    <submittedName>
        <fullName evidence="1">Uncharacterized protein</fullName>
    </submittedName>
</protein>
<evidence type="ECO:0000313" key="2">
    <source>
        <dbReference type="Proteomes" id="UP001146793"/>
    </source>
</evidence>
<proteinExistence type="predicted"/>
<sequence>MTNTHPLVEEGRKYYAFFDYYEDLTNEQCVVVLDCVEKQFFDENKSRYSKAIFDPEAPFAHIKLMMGSDFKLKSGIWIAVEIVSQDNKEEEEEEEEEENVYNAQIHLTNLKSKKNTFERKIKLYNVDKLTQKALVITHKC</sequence>
<accession>A0AAV7YEV1</accession>
<dbReference type="EMBL" id="JANTQA010000060">
    <property type="protein sequence ID" value="KAJ3428352.1"/>
    <property type="molecule type" value="Genomic_DNA"/>
</dbReference>
<reference evidence="1" key="1">
    <citation type="submission" date="2022-08" db="EMBL/GenBank/DDBJ databases">
        <title>Novel sulphate-reducing endosymbionts in the free-living metamonad Anaeramoeba.</title>
        <authorList>
            <person name="Jerlstrom-Hultqvist J."/>
            <person name="Cepicka I."/>
            <person name="Gallot-Lavallee L."/>
            <person name="Salas-Leiva D."/>
            <person name="Curtis B.A."/>
            <person name="Zahonova K."/>
            <person name="Pipaliya S."/>
            <person name="Dacks J."/>
            <person name="Roger A.J."/>
        </authorList>
    </citation>
    <scope>NUCLEOTIDE SEQUENCE</scope>
    <source>
        <strain evidence="1">Busselton2</strain>
    </source>
</reference>
<dbReference type="AlphaFoldDB" id="A0AAV7YEV1"/>
<comment type="caution">
    <text evidence="1">The sequence shown here is derived from an EMBL/GenBank/DDBJ whole genome shotgun (WGS) entry which is preliminary data.</text>
</comment>